<reference evidence="1 2" key="1">
    <citation type="submission" date="2016-03" db="EMBL/GenBank/DDBJ databases">
        <authorList>
            <person name="Ploux O."/>
        </authorList>
    </citation>
    <scope>NUCLEOTIDE SEQUENCE [LARGE SCALE GENOMIC DNA]</scope>
    <source>
        <strain evidence="1 2">LPB0076</strain>
    </source>
</reference>
<accession>A0A1B9E7W4</accession>
<dbReference type="AlphaFoldDB" id="A0A1B9E7W4"/>
<name>A0A1B9E7W4_9FLAO</name>
<dbReference type="EMBL" id="LVEP01000013">
    <property type="protein sequence ID" value="OCB77958.1"/>
    <property type="molecule type" value="Genomic_DNA"/>
</dbReference>
<evidence type="ECO:0008006" key="3">
    <source>
        <dbReference type="Google" id="ProtNLM"/>
    </source>
</evidence>
<evidence type="ECO:0000313" key="1">
    <source>
        <dbReference type="EMBL" id="OCB77958.1"/>
    </source>
</evidence>
<dbReference type="OrthoDB" id="1094042at2"/>
<dbReference type="STRING" id="1763534.GCA_001831475_02655"/>
<organism evidence="1 2">
    <name type="scientific">Flavobacterium crassostreae</name>
    <dbReference type="NCBI Taxonomy" id="1763534"/>
    <lineage>
        <taxon>Bacteria</taxon>
        <taxon>Pseudomonadati</taxon>
        <taxon>Bacteroidota</taxon>
        <taxon>Flavobacteriia</taxon>
        <taxon>Flavobacteriales</taxon>
        <taxon>Flavobacteriaceae</taxon>
        <taxon>Flavobacterium</taxon>
    </lineage>
</organism>
<protein>
    <recommendedName>
        <fullName evidence="3">Head decoration protein</fullName>
    </recommendedName>
</protein>
<gene>
    <name evidence="1" type="ORF">LPBF_03150</name>
</gene>
<dbReference type="RefSeq" id="WP_066332340.1">
    <property type="nucleotide sequence ID" value="NZ_CP017688.1"/>
</dbReference>
<comment type="caution">
    <text evidence="1">The sequence shown here is derived from an EMBL/GenBank/DDBJ whole genome shotgun (WGS) entry which is preliminary data.</text>
</comment>
<sequence>MATLDLSTTEQEFEGGYDAAIKHYIHGKEGGLVLDTTGFPDDVIFKGHGIINDGTAEAPIYKPQPIDGSLHEKLVGVVRSNTKKSKPSTGMMTQGTINSNATKYPFNANSIAALKLLGIHNQVD</sequence>
<proteinExistence type="predicted"/>
<evidence type="ECO:0000313" key="2">
    <source>
        <dbReference type="Proteomes" id="UP000093510"/>
    </source>
</evidence>
<keyword evidence="2" id="KW-1185">Reference proteome</keyword>
<dbReference type="Proteomes" id="UP000093510">
    <property type="component" value="Unassembled WGS sequence"/>
</dbReference>